<keyword evidence="3 9" id="KW-0349">Heme</keyword>
<comment type="subcellular location">
    <subcellularLocation>
        <location evidence="9">Cytoplasm</location>
    </subcellularLocation>
</comment>
<evidence type="ECO:0000259" key="10">
    <source>
        <dbReference type="PROSITE" id="PS51918"/>
    </source>
</evidence>
<proteinExistence type="inferred from homology"/>
<dbReference type="SMART" id="SM00729">
    <property type="entry name" value="Elp3"/>
    <property type="match status" value="1"/>
</dbReference>
<keyword evidence="9" id="KW-0004">4Fe-4S</keyword>
<evidence type="ECO:0000256" key="2">
    <source>
        <dbReference type="ARBA" id="ARBA00017228"/>
    </source>
</evidence>
<dbReference type="RefSeq" id="WP_013780343.1">
    <property type="nucleotide sequence ID" value="NC_015520.1"/>
</dbReference>
<dbReference type="InterPro" id="IPR004559">
    <property type="entry name" value="HemW-like"/>
</dbReference>
<dbReference type="GO" id="GO:0046872">
    <property type="term" value="F:metal ion binding"/>
    <property type="evidence" value="ECO:0007669"/>
    <property type="project" value="UniProtKB-UniRule"/>
</dbReference>
<dbReference type="Proteomes" id="UP000008457">
    <property type="component" value="Chromosome"/>
</dbReference>
<dbReference type="SUPFAM" id="SSF102114">
    <property type="entry name" value="Radical SAM enzymes"/>
    <property type="match status" value="1"/>
</dbReference>
<dbReference type="Pfam" id="PF06969">
    <property type="entry name" value="HemN_C"/>
    <property type="match status" value="1"/>
</dbReference>
<dbReference type="GO" id="GO:0004109">
    <property type="term" value="F:coproporphyrinogen oxidase activity"/>
    <property type="evidence" value="ECO:0007669"/>
    <property type="project" value="InterPro"/>
</dbReference>
<sequence length="379" mass="42721">MADSIGLYIHVPFCAKKCLYCDFTSYAGVLDKQYVYKDAIIKEMGMRANIIGNKHISTLFIGGGTPSIVDTTVINAIIDEVYKNFHVDQNAEVTIEINPGTVSVKNLTDYKSIGINRLSIGLQAWQDELLKAIGRIHTSAEFVNSYNEAREVGFDNINVDLMFGLPQQTIGQWIRTLQAVVSLGPEHISCYDLQIEEGTPMHKMVVGGDIKPLDENTDRLMYKTATALLRSEGYERYEVSNFAKPGFRCRHNLNYWHNGPYVGLGCAAHSHLDHIRWANVSGLQSYIDTILDDNIPIAFEEYIDRDTEMFETMMLGLRTSEGVDKKLFEERFGIRLYQRYGHVIDKLSAMGLMHNDESAVKVSDKGVDVLNSVLVEFLP</sequence>
<evidence type="ECO:0000256" key="7">
    <source>
        <dbReference type="ARBA" id="ARBA00023014"/>
    </source>
</evidence>
<dbReference type="OrthoDB" id="9808022at2"/>
<dbReference type="STRING" id="697281.Mahau_0712"/>
<dbReference type="GO" id="GO:0051539">
    <property type="term" value="F:4 iron, 4 sulfur cluster binding"/>
    <property type="evidence" value="ECO:0007669"/>
    <property type="project" value="UniProtKB-UniRule"/>
</dbReference>
<dbReference type="KEGG" id="mas:Mahau_0712"/>
<dbReference type="SFLD" id="SFLDF00288">
    <property type="entry name" value="HemN-like__clustered_with_nucl"/>
    <property type="match status" value="1"/>
</dbReference>
<dbReference type="SFLD" id="SFLDG01065">
    <property type="entry name" value="anaerobic_coproporphyrinogen-I"/>
    <property type="match status" value="1"/>
</dbReference>
<evidence type="ECO:0000313" key="12">
    <source>
        <dbReference type="Proteomes" id="UP000008457"/>
    </source>
</evidence>
<dbReference type="InterPro" id="IPR058240">
    <property type="entry name" value="rSAM_sf"/>
</dbReference>
<feature type="domain" description="Radical SAM core" evidence="10">
    <location>
        <begin position="1"/>
        <end position="235"/>
    </location>
</feature>
<comment type="function">
    <text evidence="9">Probably acts as a heme chaperone, transferring heme to an unknown acceptor. Binds one molecule of heme per monomer, possibly covalently. Binds 1 [4Fe-4S] cluster. The cluster is coordinated with 3 cysteines and an exchangeable S-adenosyl-L-methionine.</text>
</comment>
<dbReference type="SFLD" id="SFLDS00029">
    <property type="entry name" value="Radical_SAM"/>
    <property type="match status" value="1"/>
</dbReference>
<dbReference type="PANTHER" id="PTHR13932:SF5">
    <property type="entry name" value="RADICAL S-ADENOSYL METHIONINE DOMAIN-CONTAINING PROTEIN 1, MITOCHONDRIAL"/>
    <property type="match status" value="1"/>
</dbReference>
<dbReference type="AlphaFoldDB" id="F4A0N4"/>
<dbReference type="InterPro" id="IPR007197">
    <property type="entry name" value="rSAM"/>
</dbReference>
<dbReference type="InterPro" id="IPR034505">
    <property type="entry name" value="Coproporphyrinogen-III_oxidase"/>
</dbReference>
<organism evidence="11 12">
    <name type="scientific">Mahella australiensis (strain DSM 15567 / CIP 107919 / 50-1 BON)</name>
    <dbReference type="NCBI Taxonomy" id="697281"/>
    <lineage>
        <taxon>Bacteria</taxon>
        <taxon>Bacillati</taxon>
        <taxon>Bacillota</taxon>
        <taxon>Clostridia</taxon>
        <taxon>Thermoanaerobacterales</taxon>
        <taxon>Thermoanaerobacterales Family IV. Incertae Sedis</taxon>
        <taxon>Mahella</taxon>
    </lineage>
</organism>
<keyword evidence="7 9" id="KW-0411">Iron-sulfur</keyword>
<dbReference type="GO" id="GO:0006779">
    <property type="term" value="P:porphyrin-containing compound biosynthetic process"/>
    <property type="evidence" value="ECO:0007669"/>
    <property type="project" value="InterPro"/>
</dbReference>
<dbReference type="eggNOG" id="COG0635">
    <property type="taxonomic scope" value="Bacteria"/>
</dbReference>
<dbReference type="SFLD" id="SFLDF00562">
    <property type="entry name" value="HemN-like__clustered_with_heat"/>
    <property type="match status" value="1"/>
</dbReference>
<evidence type="ECO:0000256" key="1">
    <source>
        <dbReference type="ARBA" id="ARBA00006100"/>
    </source>
</evidence>
<dbReference type="NCBIfam" id="TIGR00539">
    <property type="entry name" value="hemN_rel"/>
    <property type="match status" value="1"/>
</dbReference>
<dbReference type="InterPro" id="IPR013785">
    <property type="entry name" value="Aldolase_TIM"/>
</dbReference>
<keyword evidence="5 9" id="KW-0479">Metal-binding</keyword>
<evidence type="ECO:0000256" key="6">
    <source>
        <dbReference type="ARBA" id="ARBA00023004"/>
    </source>
</evidence>
<accession>F4A0N4</accession>
<evidence type="ECO:0000256" key="9">
    <source>
        <dbReference type="RuleBase" id="RU364116"/>
    </source>
</evidence>
<keyword evidence="8 9" id="KW-0143">Chaperone</keyword>
<dbReference type="InterPro" id="IPR010723">
    <property type="entry name" value="HemN_C"/>
</dbReference>
<gene>
    <name evidence="11" type="ordered locus">Mahau_0712</name>
</gene>
<evidence type="ECO:0000256" key="4">
    <source>
        <dbReference type="ARBA" id="ARBA00022691"/>
    </source>
</evidence>
<keyword evidence="6 9" id="KW-0408">Iron</keyword>
<evidence type="ECO:0000313" key="11">
    <source>
        <dbReference type="EMBL" id="AEE95913.1"/>
    </source>
</evidence>
<keyword evidence="4 9" id="KW-0949">S-adenosyl-L-methionine</keyword>
<dbReference type="Gene3D" id="3.20.20.70">
    <property type="entry name" value="Aldolase class I"/>
    <property type="match status" value="1"/>
</dbReference>
<keyword evidence="12" id="KW-1185">Reference proteome</keyword>
<evidence type="ECO:0000256" key="5">
    <source>
        <dbReference type="ARBA" id="ARBA00022723"/>
    </source>
</evidence>
<name>F4A0N4_MAHA5</name>
<dbReference type="CDD" id="cd01335">
    <property type="entry name" value="Radical_SAM"/>
    <property type="match status" value="1"/>
</dbReference>
<reference evidence="11 12" key="2">
    <citation type="journal article" date="2011" name="Stand. Genomic Sci.">
        <title>Complete genome sequence of Mahella australiensis type strain (50-1 BON).</title>
        <authorList>
            <person name="Sikorski J."/>
            <person name="Teshima H."/>
            <person name="Nolan M."/>
            <person name="Lucas S."/>
            <person name="Hammon N."/>
            <person name="Deshpande S."/>
            <person name="Cheng J.F."/>
            <person name="Pitluck S."/>
            <person name="Liolios K."/>
            <person name="Pagani I."/>
            <person name="Ivanova N."/>
            <person name="Huntemann M."/>
            <person name="Mavromatis K."/>
            <person name="Ovchinikova G."/>
            <person name="Pati A."/>
            <person name="Tapia R."/>
            <person name="Han C."/>
            <person name="Goodwin L."/>
            <person name="Chen A."/>
            <person name="Palaniappan K."/>
            <person name="Land M."/>
            <person name="Hauser L."/>
            <person name="Ngatchou-Djao O.D."/>
            <person name="Rohde M."/>
            <person name="Pukall R."/>
            <person name="Spring S."/>
            <person name="Abt B."/>
            <person name="Goker M."/>
            <person name="Detter J.C."/>
            <person name="Woyke T."/>
            <person name="Bristow J."/>
            <person name="Markowitz V."/>
            <person name="Hugenholtz P."/>
            <person name="Eisen J.A."/>
            <person name="Kyrpides N.C."/>
            <person name="Klenk H.P."/>
            <person name="Lapidus A."/>
        </authorList>
    </citation>
    <scope>NUCLEOTIDE SEQUENCE [LARGE SCALE GENOMIC DNA]</scope>
    <source>
        <strain evidence="12">DSM 15567 / CIP 107919 / 50-1 BON</strain>
    </source>
</reference>
<reference evidence="12" key="1">
    <citation type="submission" date="2010-11" db="EMBL/GenBank/DDBJ databases">
        <title>The complete genome of Mahella australiensis DSM 15567.</title>
        <authorList>
            <consortium name="US DOE Joint Genome Institute (JGI-PGF)"/>
            <person name="Lucas S."/>
            <person name="Copeland A."/>
            <person name="Lapidus A."/>
            <person name="Bruce D."/>
            <person name="Goodwin L."/>
            <person name="Pitluck S."/>
            <person name="Kyrpides N."/>
            <person name="Mavromatis K."/>
            <person name="Pagani I."/>
            <person name="Ivanova N."/>
            <person name="Teshima H."/>
            <person name="Brettin T."/>
            <person name="Detter J.C."/>
            <person name="Han C."/>
            <person name="Tapia R."/>
            <person name="Land M."/>
            <person name="Hauser L."/>
            <person name="Markowitz V."/>
            <person name="Cheng J.-F."/>
            <person name="Hugenholtz P."/>
            <person name="Woyke T."/>
            <person name="Wu D."/>
            <person name="Spring S."/>
            <person name="Pukall R."/>
            <person name="Steenblock K."/>
            <person name="Schneider S."/>
            <person name="Klenk H.-P."/>
            <person name="Eisen J.A."/>
        </authorList>
    </citation>
    <scope>NUCLEOTIDE SEQUENCE [LARGE SCALE GENOMIC DNA]</scope>
    <source>
        <strain evidence="12">DSM 15567 / CIP 107919 / 50-1 BON</strain>
    </source>
</reference>
<dbReference type="HOGENOM" id="CLU_027579_2_2_9"/>
<evidence type="ECO:0000256" key="3">
    <source>
        <dbReference type="ARBA" id="ARBA00022617"/>
    </source>
</evidence>
<evidence type="ECO:0000256" key="8">
    <source>
        <dbReference type="ARBA" id="ARBA00023186"/>
    </source>
</evidence>
<dbReference type="PROSITE" id="PS51918">
    <property type="entry name" value="RADICAL_SAM"/>
    <property type="match status" value="1"/>
</dbReference>
<dbReference type="EMBL" id="CP002360">
    <property type="protein sequence ID" value="AEE95913.1"/>
    <property type="molecule type" value="Genomic_DNA"/>
</dbReference>
<keyword evidence="9" id="KW-0963">Cytoplasm</keyword>
<dbReference type="GO" id="GO:0005737">
    <property type="term" value="C:cytoplasm"/>
    <property type="evidence" value="ECO:0007669"/>
    <property type="project" value="UniProtKB-SubCell"/>
</dbReference>
<dbReference type="Pfam" id="PF04055">
    <property type="entry name" value="Radical_SAM"/>
    <property type="match status" value="1"/>
</dbReference>
<comment type="similarity">
    <text evidence="1">Belongs to the anaerobic coproporphyrinogen-III oxidase family. HemW subfamily.</text>
</comment>
<dbReference type="PANTHER" id="PTHR13932">
    <property type="entry name" value="COPROPORPHYRINIGEN III OXIDASE"/>
    <property type="match status" value="1"/>
</dbReference>
<dbReference type="InterPro" id="IPR006638">
    <property type="entry name" value="Elp3/MiaA/NifB-like_rSAM"/>
</dbReference>
<protein>
    <recommendedName>
        <fullName evidence="2 9">Heme chaperone HemW</fullName>
    </recommendedName>
</protein>